<dbReference type="Proteomes" id="UP001209878">
    <property type="component" value="Unassembled WGS sequence"/>
</dbReference>
<dbReference type="EMBL" id="JAODUO010000033">
    <property type="protein sequence ID" value="KAK2192327.1"/>
    <property type="molecule type" value="Genomic_DNA"/>
</dbReference>
<comment type="caution">
    <text evidence="3">The sequence shown here is derived from an EMBL/GenBank/DDBJ whole genome shotgun (WGS) entry which is preliminary data.</text>
</comment>
<accession>A0AAD9UK91</accession>
<sequence>MASLFLAPLLFVVTSTHAGPLGYVPDSHDQRPREKEQYAFADTTTIARIITSSSGGSDGKLHTSGSADAPADNMEEDAWAAFLVDVNTTAAPSSGGEGTHAPSEDVHFYMALGVIGGFTGLSVLLGLYYMCRRSRSFSKTLYLVQELEAEAPINCLVSRRKLSNPAEVTRGRLQIVA</sequence>
<evidence type="ECO:0000256" key="2">
    <source>
        <dbReference type="SAM" id="SignalP"/>
    </source>
</evidence>
<evidence type="ECO:0000256" key="1">
    <source>
        <dbReference type="SAM" id="Phobius"/>
    </source>
</evidence>
<organism evidence="3 4">
    <name type="scientific">Ridgeia piscesae</name>
    <name type="common">Tubeworm</name>
    <dbReference type="NCBI Taxonomy" id="27915"/>
    <lineage>
        <taxon>Eukaryota</taxon>
        <taxon>Metazoa</taxon>
        <taxon>Spiralia</taxon>
        <taxon>Lophotrochozoa</taxon>
        <taxon>Annelida</taxon>
        <taxon>Polychaeta</taxon>
        <taxon>Sedentaria</taxon>
        <taxon>Canalipalpata</taxon>
        <taxon>Sabellida</taxon>
        <taxon>Siboglinidae</taxon>
        <taxon>Ridgeia</taxon>
    </lineage>
</organism>
<name>A0AAD9UK91_RIDPI</name>
<keyword evidence="1" id="KW-0472">Membrane</keyword>
<evidence type="ECO:0000313" key="4">
    <source>
        <dbReference type="Proteomes" id="UP001209878"/>
    </source>
</evidence>
<evidence type="ECO:0000313" key="3">
    <source>
        <dbReference type="EMBL" id="KAK2192327.1"/>
    </source>
</evidence>
<reference evidence="3" key="1">
    <citation type="journal article" date="2023" name="Mol. Biol. Evol.">
        <title>Third-Generation Sequencing Reveals the Adaptive Role of the Epigenome in Three Deep-Sea Polychaetes.</title>
        <authorList>
            <person name="Perez M."/>
            <person name="Aroh O."/>
            <person name="Sun Y."/>
            <person name="Lan Y."/>
            <person name="Juniper S.K."/>
            <person name="Young C.R."/>
            <person name="Angers B."/>
            <person name="Qian P.Y."/>
        </authorList>
    </citation>
    <scope>NUCLEOTIDE SEQUENCE</scope>
    <source>
        <strain evidence="3">R07B-5</strain>
    </source>
</reference>
<dbReference type="AlphaFoldDB" id="A0AAD9UK91"/>
<keyword evidence="1" id="KW-0812">Transmembrane</keyword>
<protein>
    <submittedName>
        <fullName evidence="3">Uncharacterized protein</fullName>
    </submittedName>
</protein>
<proteinExistence type="predicted"/>
<keyword evidence="1" id="KW-1133">Transmembrane helix</keyword>
<feature type="signal peptide" evidence="2">
    <location>
        <begin position="1"/>
        <end position="18"/>
    </location>
</feature>
<gene>
    <name evidence="3" type="ORF">NP493_33g01014</name>
</gene>
<feature type="chain" id="PRO_5041945953" evidence="2">
    <location>
        <begin position="19"/>
        <end position="177"/>
    </location>
</feature>
<keyword evidence="4" id="KW-1185">Reference proteome</keyword>
<feature type="transmembrane region" description="Helical" evidence="1">
    <location>
        <begin position="108"/>
        <end position="129"/>
    </location>
</feature>
<keyword evidence="2" id="KW-0732">Signal</keyword>